<organism evidence="2 3">
    <name type="scientific">Paenibacillus abyssi</name>
    <dbReference type="NCBI Taxonomy" id="1340531"/>
    <lineage>
        <taxon>Bacteria</taxon>
        <taxon>Bacillati</taxon>
        <taxon>Bacillota</taxon>
        <taxon>Bacilli</taxon>
        <taxon>Bacillales</taxon>
        <taxon>Paenibacillaceae</taxon>
        <taxon>Paenibacillus</taxon>
    </lineage>
</organism>
<dbReference type="Gene3D" id="3.40.630.30">
    <property type="match status" value="1"/>
</dbReference>
<dbReference type="RefSeq" id="WP_188529744.1">
    <property type="nucleotide sequence ID" value="NZ_BMGR01000003.1"/>
</dbReference>
<evidence type="ECO:0000313" key="2">
    <source>
        <dbReference type="EMBL" id="GGF95322.1"/>
    </source>
</evidence>
<accession>A0A917CRX2</accession>
<protein>
    <submittedName>
        <fullName evidence="2">N-acetyltransferase</fullName>
    </submittedName>
</protein>
<keyword evidence="3" id="KW-1185">Reference proteome</keyword>
<dbReference type="InterPro" id="IPR016181">
    <property type="entry name" value="Acyl_CoA_acyltransferase"/>
</dbReference>
<gene>
    <name evidence="2" type="ORF">GCM10010916_10850</name>
</gene>
<dbReference type="GO" id="GO:0016747">
    <property type="term" value="F:acyltransferase activity, transferring groups other than amino-acyl groups"/>
    <property type="evidence" value="ECO:0007669"/>
    <property type="project" value="InterPro"/>
</dbReference>
<dbReference type="CDD" id="cd04301">
    <property type="entry name" value="NAT_SF"/>
    <property type="match status" value="1"/>
</dbReference>
<dbReference type="Proteomes" id="UP000644756">
    <property type="component" value="Unassembled WGS sequence"/>
</dbReference>
<reference evidence="2" key="2">
    <citation type="submission" date="2020-09" db="EMBL/GenBank/DDBJ databases">
        <authorList>
            <person name="Sun Q."/>
            <person name="Zhou Y."/>
        </authorList>
    </citation>
    <scope>NUCLEOTIDE SEQUENCE</scope>
    <source>
        <strain evidence="2">CGMCC 1.12987</strain>
    </source>
</reference>
<dbReference type="InterPro" id="IPR000182">
    <property type="entry name" value="GNAT_dom"/>
</dbReference>
<proteinExistence type="predicted"/>
<dbReference type="PANTHER" id="PTHR43415">
    <property type="entry name" value="SPERMIDINE N(1)-ACETYLTRANSFERASE"/>
    <property type="match status" value="1"/>
</dbReference>
<dbReference type="Pfam" id="PF00583">
    <property type="entry name" value="Acetyltransf_1"/>
    <property type="match status" value="1"/>
</dbReference>
<comment type="caution">
    <text evidence="2">The sequence shown here is derived from an EMBL/GenBank/DDBJ whole genome shotgun (WGS) entry which is preliminary data.</text>
</comment>
<evidence type="ECO:0000313" key="3">
    <source>
        <dbReference type="Proteomes" id="UP000644756"/>
    </source>
</evidence>
<reference evidence="2" key="1">
    <citation type="journal article" date="2014" name="Int. J. Syst. Evol. Microbiol.">
        <title>Complete genome sequence of Corynebacterium casei LMG S-19264T (=DSM 44701T), isolated from a smear-ripened cheese.</title>
        <authorList>
            <consortium name="US DOE Joint Genome Institute (JGI-PGF)"/>
            <person name="Walter F."/>
            <person name="Albersmeier A."/>
            <person name="Kalinowski J."/>
            <person name="Ruckert C."/>
        </authorList>
    </citation>
    <scope>NUCLEOTIDE SEQUENCE</scope>
    <source>
        <strain evidence="2">CGMCC 1.12987</strain>
    </source>
</reference>
<feature type="domain" description="N-acetyltransferase" evidence="1">
    <location>
        <begin position="13"/>
        <end position="156"/>
    </location>
</feature>
<name>A0A917CRX2_9BACL</name>
<dbReference type="AlphaFoldDB" id="A0A917CRX2"/>
<sequence length="156" mass="18129">MYNYRSLQKNDLETICSFPKSEEELYYMFPKATYPLTPKQIEEAVKSRLEPTVVLFNNEVVSYANFYDHDGESCWLGNVIVSQDYRGKGVSQFLIETMESIAKQNMNVNKLKLVCHNTNTRAILFYKKHGFRPFDISIRVKPSGEFIAGIHMEKIL</sequence>
<dbReference type="PANTHER" id="PTHR43415:SF3">
    <property type="entry name" value="GNAT-FAMILY ACETYLTRANSFERASE"/>
    <property type="match status" value="1"/>
</dbReference>
<dbReference type="SUPFAM" id="SSF55729">
    <property type="entry name" value="Acyl-CoA N-acyltransferases (Nat)"/>
    <property type="match status" value="1"/>
</dbReference>
<dbReference type="EMBL" id="BMGR01000003">
    <property type="protein sequence ID" value="GGF95322.1"/>
    <property type="molecule type" value="Genomic_DNA"/>
</dbReference>
<dbReference type="PROSITE" id="PS51186">
    <property type="entry name" value="GNAT"/>
    <property type="match status" value="1"/>
</dbReference>
<evidence type="ECO:0000259" key="1">
    <source>
        <dbReference type="PROSITE" id="PS51186"/>
    </source>
</evidence>